<accession>A0A811ZCR3</accession>
<sequence length="187" mass="20903">MLNVLSERSIFITHLAIFCMKDEQHSASQHQAARVLNCVCQHLCFISIYFVCPLARCKWNRHITQKWEGLSSAEKRQRHRQREKQAPCTGSPTWDSIPGESPDFLSSALLPSFLHGWRKSEIQNQGSQEEDLGDSVSDGVPGWLSWVKHLPSAQVMIPGNGARARSADLLTPSPGPPTLSYCGCWGF</sequence>
<comment type="caution">
    <text evidence="2">The sequence shown here is derived from an EMBL/GenBank/DDBJ whole genome shotgun (WGS) entry which is preliminary data.</text>
</comment>
<evidence type="ECO:0000313" key="2">
    <source>
        <dbReference type="EMBL" id="CAD7686483.1"/>
    </source>
</evidence>
<organism evidence="2 3">
    <name type="scientific">Nyctereutes procyonoides</name>
    <name type="common">Raccoon dog</name>
    <name type="synonym">Canis procyonoides</name>
    <dbReference type="NCBI Taxonomy" id="34880"/>
    <lineage>
        <taxon>Eukaryota</taxon>
        <taxon>Metazoa</taxon>
        <taxon>Chordata</taxon>
        <taxon>Craniata</taxon>
        <taxon>Vertebrata</taxon>
        <taxon>Euteleostomi</taxon>
        <taxon>Mammalia</taxon>
        <taxon>Eutheria</taxon>
        <taxon>Laurasiatheria</taxon>
        <taxon>Carnivora</taxon>
        <taxon>Caniformia</taxon>
        <taxon>Canidae</taxon>
        <taxon>Nyctereutes</taxon>
    </lineage>
</organism>
<gene>
    <name evidence="2" type="ORF">NYPRO_LOCUS19276</name>
</gene>
<name>A0A811ZCR3_NYCPR</name>
<reference evidence="2" key="1">
    <citation type="submission" date="2020-12" db="EMBL/GenBank/DDBJ databases">
        <authorList>
            <consortium name="Molecular Ecology Group"/>
        </authorList>
    </citation>
    <scope>NUCLEOTIDE SEQUENCE</scope>
    <source>
        <strain evidence="2">TBG_1078</strain>
    </source>
</reference>
<dbReference type="EMBL" id="CAJHUB010000762">
    <property type="protein sequence ID" value="CAD7686483.1"/>
    <property type="molecule type" value="Genomic_DNA"/>
</dbReference>
<evidence type="ECO:0000256" key="1">
    <source>
        <dbReference type="SAM" id="MobiDB-lite"/>
    </source>
</evidence>
<evidence type="ECO:0000313" key="3">
    <source>
        <dbReference type="Proteomes" id="UP000645828"/>
    </source>
</evidence>
<feature type="region of interest" description="Disordered" evidence="1">
    <location>
        <begin position="70"/>
        <end position="95"/>
    </location>
</feature>
<dbReference type="Proteomes" id="UP000645828">
    <property type="component" value="Unassembled WGS sequence"/>
</dbReference>
<keyword evidence="3" id="KW-1185">Reference proteome</keyword>
<protein>
    <submittedName>
        <fullName evidence="2">(raccoon dog) hypothetical protein</fullName>
    </submittedName>
</protein>
<proteinExistence type="predicted"/>
<dbReference type="AlphaFoldDB" id="A0A811ZCR3"/>